<dbReference type="GO" id="GO:0005886">
    <property type="term" value="C:plasma membrane"/>
    <property type="evidence" value="ECO:0007669"/>
    <property type="project" value="UniProtKB-SubCell"/>
</dbReference>
<comment type="caution">
    <text evidence="8">The sequence shown here is derived from an EMBL/GenBank/DDBJ whole genome shotgun (WGS) entry which is preliminary data.</text>
</comment>
<feature type="transmembrane region" description="Helical" evidence="7">
    <location>
        <begin position="386"/>
        <end position="405"/>
    </location>
</feature>
<evidence type="ECO:0000256" key="1">
    <source>
        <dbReference type="ARBA" id="ARBA00004141"/>
    </source>
</evidence>
<evidence type="ECO:0008006" key="10">
    <source>
        <dbReference type="Google" id="ProtNLM"/>
    </source>
</evidence>
<dbReference type="PANTHER" id="PTHR22550">
    <property type="entry name" value="SPORE GERMINATION PROTEIN"/>
    <property type="match status" value="1"/>
</dbReference>
<dbReference type="Pfam" id="PF03323">
    <property type="entry name" value="GerA"/>
    <property type="match status" value="1"/>
</dbReference>
<feature type="transmembrane region" description="Helical" evidence="7">
    <location>
        <begin position="445"/>
        <end position="463"/>
    </location>
</feature>
<feature type="transmembrane region" description="Helical" evidence="7">
    <location>
        <begin position="253"/>
        <end position="271"/>
    </location>
</feature>
<keyword evidence="5 6" id="KW-0472">Membrane</keyword>
<dbReference type="PANTHER" id="PTHR22550:SF5">
    <property type="entry name" value="LEUCINE ZIPPER PROTEIN 4"/>
    <property type="match status" value="1"/>
</dbReference>
<evidence type="ECO:0000256" key="7">
    <source>
        <dbReference type="SAM" id="Phobius"/>
    </source>
</evidence>
<gene>
    <name evidence="8" type="ORF">IIU_06851</name>
</gene>
<evidence type="ECO:0000313" key="8">
    <source>
        <dbReference type="EMBL" id="EOO24100.1"/>
    </source>
</evidence>
<evidence type="ECO:0000313" key="9">
    <source>
        <dbReference type="Proteomes" id="UP000014018"/>
    </source>
</evidence>
<feature type="transmembrane region" description="Helical" evidence="7">
    <location>
        <begin position="292"/>
        <end position="314"/>
    </location>
</feature>
<dbReference type="Proteomes" id="UP000014018">
    <property type="component" value="Unassembled WGS sequence"/>
</dbReference>
<dbReference type="AlphaFoldDB" id="A0A9W5PJF8"/>
<accession>A0A9W5PJF8</accession>
<reference evidence="8 9" key="1">
    <citation type="submission" date="2012-12" db="EMBL/GenBank/DDBJ databases">
        <title>The Genome Sequence of Bacillus cereus VD133.</title>
        <authorList>
            <consortium name="The Broad Institute Genome Sequencing Platform"/>
            <consortium name="The Broad Institute Genome Sequencing Center for Infectious Disease"/>
            <person name="Feldgarden M."/>
            <person name="Van der Auwera G.A."/>
            <person name="Mahillon J."/>
            <person name="Duprez V."/>
            <person name="Timmery S."/>
            <person name="Mattelet C."/>
            <person name="Dierick K."/>
            <person name="Sun M."/>
            <person name="Yu Z."/>
            <person name="Zhu L."/>
            <person name="Hu X."/>
            <person name="Shank E.B."/>
            <person name="Swiecicka I."/>
            <person name="Hansen B.M."/>
            <person name="Andrup L."/>
            <person name="Walker B."/>
            <person name="Young S.K."/>
            <person name="Zeng Q."/>
            <person name="Gargeya S."/>
            <person name="Fitzgerald M."/>
            <person name="Haas B."/>
            <person name="Abouelleil A."/>
            <person name="Alvarado L."/>
            <person name="Arachchi H.M."/>
            <person name="Berlin A.M."/>
            <person name="Chapman S.B."/>
            <person name="Dewar J."/>
            <person name="Goldberg J."/>
            <person name="Griggs A."/>
            <person name="Gujja S."/>
            <person name="Hansen M."/>
            <person name="Howarth C."/>
            <person name="Imamovic A."/>
            <person name="Larimer J."/>
            <person name="McCowan C."/>
            <person name="Murphy C."/>
            <person name="Neiman D."/>
            <person name="Pearson M."/>
            <person name="Priest M."/>
            <person name="Roberts A."/>
            <person name="Saif S."/>
            <person name="Shea T."/>
            <person name="Sisk P."/>
            <person name="Sykes S."/>
            <person name="Wortman J."/>
            <person name="Nusbaum C."/>
            <person name="Birren B."/>
        </authorList>
    </citation>
    <scope>NUCLEOTIDE SEQUENCE [LARGE SCALE GENOMIC DNA]</scope>
    <source>
        <strain evidence="8 9">VD133</strain>
    </source>
</reference>
<evidence type="ECO:0000256" key="3">
    <source>
        <dbReference type="ARBA" id="ARBA00022692"/>
    </source>
</evidence>
<evidence type="ECO:0000256" key="2">
    <source>
        <dbReference type="ARBA" id="ARBA00005278"/>
    </source>
</evidence>
<evidence type="ECO:0000256" key="6">
    <source>
        <dbReference type="PIRNR" id="PIRNR005690"/>
    </source>
</evidence>
<keyword evidence="3 7" id="KW-0812">Transmembrane</keyword>
<keyword evidence="4 7" id="KW-1133">Transmembrane helix</keyword>
<proteinExistence type="inferred from homology"/>
<evidence type="ECO:0000256" key="5">
    <source>
        <dbReference type="ARBA" id="ARBA00023136"/>
    </source>
</evidence>
<organism evidence="8 9">
    <name type="scientific">Bacillus cereus VD133</name>
    <dbReference type="NCBI Taxonomy" id="1053233"/>
    <lineage>
        <taxon>Bacteria</taxon>
        <taxon>Bacillati</taxon>
        <taxon>Bacillota</taxon>
        <taxon>Bacilli</taxon>
        <taxon>Bacillales</taxon>
        <taxon>Bacillaceae</taxon>
        <taxon>Bacillus</taxon>
        <taxon>Bacillus cereus group</taxon>
    </lineage>
</organism>
<evidence type="ECO:0000256" key="4">
    <source>
        <dbReference type="ARBA" id="ARBA00022989"/>
    </source>
</evidence>
<dbReference type="InterPro" id="IPR004995">
    <property type="entry name" value="Spore_Ger"/>
</dbReference>
<dbReference type="PIRSF" id="PIRSF005690">
    <property type="entry name" value="GerBA"/>
    <property type="match status" value="1"/>
</dbReference>
<dbReference type="RefSeq" id="WP_016110537.1">
    <property type="nucleotide sequence ID" value="NZ_KB976177.1"/>
</dbReference>
<sequence>METNRSGRCISNQEIDIRSIQVMMQNTDDLIVKNISFGYKEDTKNADYITVVYVEDLANPNPILNILIQIGAEDCPHDAPDNWVLEELSKTEKITKVKEVGEVVDQLIYGATVFLFSNQEGIAIDSLDREKRAIKEPDNEVTVKGPHDGFTESLNNNIALIRFHLPTPKMKVEYTLLGSVSKQKIAVVSVNDSVNPQILAEVHERIKTVQLDAVLDTHYISEAITDNNRTIFPLTESTERPDRIVDSLLEGRIAILVNGSPSVILVPYVFLQTFQSSEDNYWHAYLSSSLRIMRLICGLITLFLPGLFIAAVSFHHEFLPTAFLMSIAQGREPISYPVIVEVLMMEATFEILREAGVRLPRQAGQAVSIVGALVLGQAAVQAGLISSITVIVVSLTGICSFTLSAQNAGYAIGMLRFLVIIFSGFLGFIGMVFAGMLILIHLASLHSFGVPYLTPQFVRLLILRPLPMNRKKKSVFHKMNTQTNKELKKWKDPRFQTDNL</sequence>
<comment type="subcellular location">
    <subcellularLocation>
        <location evidence="6">Cell membrane</location>
    </subcellularLocation>
    <subcellularLocation>
        <location evidence="1">Membrane</location>
        <topology evidence="1">Multi-pass membrane protein</topology>
    </subcellularLocation>
</comment>
<feature type="transmembrane region" description="Helical" evidence="7">
    <location>
        <begin position="417"/>
        <end position="439"/>
    </location>
</feature>
<name>A0A9W5PJF8_BACCE</name>
<protein>
    <recommendedName>
        <fullName evidence="10">Spore germination protein KA</fullName>
    </recommendedName>
</protein>
<dbReference type="EMBL" id="AHFB01000180">
    <property type="protein sequence ID" value="EOO24100.1"/>
    <property type="molecule type" value="Genomic_DNA"/>
</dbReference>
<dbReference type="InterPro" id="IPR050768">
    <property type="entry name" value="UPF0353/GerABKA_families"/>
</dbReference>
<dbReference type="GO" id="GO:0009847">
    <property type="term" value="P:spore germination"/>
    <property type="evidence" value="ECO:0007669"/>
    <property type="project" value="UniProtKB-UniRule"/>
</dbReference>
<comment type="similarity">
    <text evidence="2 6">Belongs to the GerABKA family.</text>
</comment>